<evidence type="ECO:0000313" key="2">
    <source>
        <dbReference type="EMBL" id="MDX8152807.1"/>
    </source>
</evidence>
<evidence type="ECO:0000313" key="3">
    <source>
        <dbReference type="Proteomes" id="UP001277761"/>
    </source>
</evidence>
<dbReference type="RefSeq" id="WP_319954963.1">
    <property type="nucleotide sequence ID" value="NZ_JAXAVX010000008.1"/>
</dbReference>
<dbReference type="EMBL" id="JAXAVX010000008">
    <property type="protein sequence ID" value="MDX8152807.1"/>
    <property type="molecule type" value="Genomic_DNA"/>
</dbReference>
<dbReference type="CDD" id="cd07726">
    <property type="entry name" value="ST1585-like_MBL-fold"/>
    <property type="match status" value="1"/>
</dbReference>
<gene>
    <name evidence="2" type="ORF">SK069_14495</name>
</gene>
<feature type="domain" description="Metallo-beta-lactamase" evidence="1">
    <location>
        <begin position="19"/>
        <end position="204"/>
    </location>
</feature>
<reference evidence="2 3" key="1">
    <citation type="submission" date="2023-11" db="EMBL/GenBank/DDBJ databases">
        <authorList>
            <person name="Xu M."/>
            <person name="Jiang T."/>
        </authorList>
    </citation>
    <scope>NUCLEOTIDE SEQUENCE [LARGE SCALE GENOMIC DNA]</scope>
    <source>
        <strain evidence="2 3">SD</strain>
    </source>
</reference>
<organism evidence="2 3">
    <name type="scientific">Patulibacter brassicae</name>
    <dbReference type="NCBI Taxonomy" id="1705717"/>
    <lineage>
        <taxon>Bacteria</taxon>
        <taxon>Bacillati</taxon>
        <taxon>Actinomycetota</taxon>
        <taxon>Thermoleophilia</taxon>
        <taxon>Solirubrobacterales</taxon>
        <taxon>Patulibacteraceae</taxon>
        <taxon>Patulibacter</taxon>
    </lineage>
</organism>
<dbReference type="InterPro" id="IPR001279">
    <property type="entry name" value="Metallo-B-lactamas"/>
</dbReference>
<accession>A0ABU4VN81</accession>
<dbReference type="SUPFAM" id="SSF56281">
    <property type="entry name" value="Metallo-hydrolase/oxidoreductase"/>
    <property type="match status" value="1"/>
</dbReference>
<evidence type="ECO:0000259" key="1">
    <source>
        <dbReference type="SMART" id="SM00849"/>
    </source>
</evidence>
<name>A0ABU4VN81_9ACTN</name>
<keyword evidence="3" id="KW-1185">Reference proteome</keyword>
<dbReference type="InterPro" id="IPR050855">
    <property type="entry name" value="NDM-1-like"/>
</dbReference>
<comment type="caution">
    <text evidence="2">The sequence shown here is derived from an EMBL/GenBank/DDBJ whole genome shotgun (WGS) entry which is preliminary data.</text>
</comment>
<dbReference type="InterPro" id="IPR037482">
    <property type="entry name" value="ST1585_MBL-fold"/>
</dbReference>
<dbReference type="PANTHER" id="PTHR42951:SF22">
    <property type="entry name" value="METALLO BETA-LACTAMASE SUPERFAMILY LIPOPROTEIN"/>
    <property type="match status" value="1"/>
</dbReference>
<protein>
    <submittedName>
        <fullName evidence="2">MBL fold metallo-hydrolase</fullName>
    </submittedName>
</protein>
<dbReference type="PANTHER" id="PTHR42951">
    <property type="entry name" value="METALLO-BETA-LACTAMASE DOMAIN-CONTAINING"/>
    <property type="match status" value="1"/>
</dbReference>
<dbReference type="InterPro" id="IPR036866">
    <property type="entry name" value="RibonucZ/Hydroxyglut_hydro"/>
</dbReference>
<dbReference type="Pfam" id="PF00753">
    <property type="entry name" value="Lactamase_B"/>
    <property type="match status" value="1"/>
</dbReference>
<dbReference type="Gene3D" id="3.60.15.10">
    <property type="entry name" value="Ribonuclease Z/Hydroxyacylglutathione hydrolase-like"/>
    <property type="match status" value="1"/>
</dbReference>
<dbReference type="SMART" id="SM00849">
    <property type="entry name" value="Lactamase_B"/>
    <property type="match status" value="1"/>
</dbReference>
<sequence length="286" mass="31622">MSSDLPRTIDLMHLGKPKAMGAHWFDGHIIDPGAESSVERLLEGLEGEEPRRVLLTHIHFDHAGAAGALVQRFPNLEVWVHERGAKHMIDPTRLVASARKVFGDYFDMLWGEVVPVPEQNIRVLRGGEAIDGWRVAYTPGHAQHHVCYFHEDSGVAYTGDVTGIRIDGGPALPPTPPPDIDPPLWHASLDTVASWNPRALAFMHFGVTVGDADEQIAGMHDALDEFARAARTTDAMGMADWIRAWVLERAGEEGLPTYYAAGPFEGLWAGLDRYWKQVAKRRDGEA</sequence>
<dbReference type="Proteomes" id="UP001277761">
    <property type="component" value="Unassembled WGS sequence"/>
</dbReference>
<proteinExistence type="predicted"/>